<accession>A0A8H3J839</accession>
<dbReference type="Proteomes" id="UP000664521">
    <property type="component" value="Unassembled WGS sequence"/>
</dbReference>
<dbReference type="EMBL" id="CAJPDS010000338">
    <property type="protein sequence ID" value="CAF9942188.1"/>
    <property type="molecule type" value="Genomic_DNA"/>
</dbReference>
<evidence type="ECO:0000256" key="1">
    <source>
        <dbReference type="SAM" id="MobiDB-lite"/>
    </source>
</evidence>
<feature type="compositionally biased region" description="Polar residues" evidence="1">
    <location>
        <begin position="227"/>
        <end position="245"/>
    </location>
</feature>
<evidence type="ECO:0000313" key="3">
    <source>
        <dbReference type="Proteomes" id="UP000664521"/>
    </source>
</evidence>
<gene>
    <name evidence="2" type="ORF">HETSPECPRED_005386</name>
</gene>
<feature type="region of interest" description="Disordered" evidence="1">
    <location>
        <begin position="185"/>
        <end position="245"/>
    </location>
</feature>
<feature type="compositionally biased region" description="Basic and acidic residues" evidence="1">
    <location>
        <begin position="207"/>
        <end position="217"/>
    </location>
</feature>
<reference evidence="2" key="1">
    <citation type="submission" date="2021-03" db="EMBL/GenBank/DDBJ databases">
        <authorList>
            <person name="Tagirdzhanova G."/>
        </authorList>
    </citation>
    <scope>NUCLEOTIDE SEQUENCE</scope>
</reference>
<keyword evidence="3" id="KW-1185">Reference proteome</keyword>
<feature type="compositionally biased region" description="Basic residues" evidence="1">
    <location>
        <begin position="372"/>
        <end position="392"/>
    </location>
</feature>
<feature type="region of interest" description="Disordered" evidence="1">
    <location>
        <begin position="353"/>
        <end position="392"/>
    </location>
</feature>
<evidence type="ECO:0000313" key="2">
    <source>
        <dbReference type="EMBL" id="CAF9942188.1"/>
    </source>
</evidence>
<dbReference type="OrthoDB" id="10674037at2759"/>
<feature type="compositionally biased region" description="Polar residues" evidence="1">
    <location>
        <begin position="188"/>
        <end position="204"/>
    </location>
</feature>
<proteinExistence type="predicted"/>
<feature type="compositionally biased region" description="Basic and acidic residues" evidence="1">
    <location>
        <begin position="353"/>
        <end position="371"/>
    </location>
</feature>
<organism evidence="2 3">
    <name type="scientific">Heterodermia speciosa</name>
    <dbReference type="NCBI Taxonomy" id="116794"/>
    <lineage>
        <taxon>Eukaryota</taxon>
        <taxon>Fungi</taxon>
        <taxon>Dikarya</taxon>
        <taxon>Ascomycota</taxon>
        <taxon>Pezizomycotina</taxon>
        <taxon>Lecanoromycetes</taxon>
        <taxon>OSLEUM clade</taxon>
        <taxon>Lecanoromycetidae</taxon>
        <taxon>Caliciales</taxon>
        <taxon>Physciaceae</taxon>
        <taxon>Heterodermia</taxon>
    </lineage>
</organism>
<protein>
    <submittedName>
        <fullName evidence="2">Uncharacterized protein</fullName>
    </submittedName>
</protein>
<comment type="caution">
    <text evidence="2">The sequence shown here is derived from an EMBL/GenBank/DDBJ whole genome shotgun (WGS) entry which is preliminary data.</text>
</comment>
<dbReference type="AlphaFoldDB" id="A0A8H3J839"/>
<sequence>MADPGPQWLIWAHQMKTHHSDLVKQVQQNADATTRLIEGHADIVKQVQQNADAVAQQLAVSHSALHNETKTIRADLQLLSSNLGQVEKNCGAEFTNTGRRIINLEEQSGTLLGLVEGCNSKAETAIQRQGQQSHDLTGLKEYQRRENVDRKKEVDELRAQFEKLTYVTNRQEDVSQTFDIGADLARPSHQSQVATRRLSPSQIPESPFEHHSHREIWSGDLSKSPDGRSQATPFIGTSLSQGPINDTNASAIDDTTDFGSDHFPVSPPSDRHNQQSSDLITQDFYELDEYLMICGEAICSKLREYEKELIKQYINNMSNADQKATLVTSLNRKGWTWKSAEEATNTICLAEREKREADEEARRIAADETAHKARQPRPKPSTQRRKRKKKNW</sequence>
<name>A0A8H3J839_9LECA</name>